<dbReference type="OrthoDB" id="9795873at2"/>
<name>A0A0B7MM66_9FIRM</name>
<reference evidence="2" key="1">
    <citation type="submission" date="2015-01" db="EMBL/GenBank/DDBJ databases">
        <authorList>
            <person name="Manzoor Shahid"/>
            <person name="Zubair Saima"/>
        </authorList>
    </citation>
    <scope>NUCLEOTIDE SEQUENCE [LARGE SCALE GENOMIC DNA]</scope>
    <source>
        <strain evidence="2">Sp3</strain>
    </source>
</reference>
<gene>
    <name evidence="1" type="ORF">SSCH_440015</name>
</gene>
<dbReference type="EMBL" id="CDRZ01000241">
    <property type="protein sequence ID" value="CEO89308.1"/>
    <property type="molecule type" value="Genomic_DNA"/>
</dbReference>
<dbReference type="SUPFAM" id="SSF48208">
    <property type="entry name" value="Six-hairpin glycosidases"/>
    <property type="match status" value="1"/>
</dbReference>
<evidence type="ECO:0008006" key="3">
    <source>
        <dbReference type="Google" id="ProtNLM"/>
    </source>
</evidence>
<dbReference type="GO" id="GO:0005975">
    <property type="term" value="P:carbohydrate metabolic process"/>
    <property type="evidence" value="ECO:0007669"/>
    <property type="project" value="InterPro"/>
</dbReference>
<sequence length="343" mass="38509">MDYRYLERMTDNTGIIQFAVLDKPNLKSGHTVDDNARALLVALNMEEKSRERLSLLYTRFLKDAQRKDGRWRNLKVQESYLTDLDSGDCQGRAFLACSIAASCDLEEVSKPAREMLERAVPAITQLKSPRSRAYALLGLVRCTALFDREGGAAVKTAQEFCDDLVYTYNRCKGRGWYWFEDQITYCNGIIPQALFACYSFSGNSRARTIARDSLAFLSDNLFDDGYLNIVGNKGWWQRGKGIPRFDQQPVDACSMVLAFKEAYLATGEKKYLDLARLAWKWYTGMNINKASLYNQETGGCYDALTPEGVNLNQGAEAVLSWLYSSQVLQSLEGSEGAAISTGC</sequence>
<proteinExistence type="predicted"/>
<organism evidence="1 2">
    <name type="scientific">Syntrophaceticus schinkii</name>
    <dbReference type="NCBI Taxonomy" id="499207"/>
    <lineage>
        <taxon>Bacteria</taxon>
        <taxon>Bacillati</taxon>
        <taxon>Bacillota</taxon>
        <taxon>Clostridia</taxon>
        <taxon>Thermoanaerobacterales</taxon>
        <taxon>Thermoanaerobacterales Family III. Incertae Sedis</taxon>
        <taxon>Syntrophaceticus</taxon>
    </lineage>
</organism>
<protein>
    <recommendedName>
        <fullName evidence="3">Glycosyltransferase</fullName>
    </recommendedName>
</protein>
<keyword evidence="2" id="KW-1185">Reference proteome</keyword>
<dbReference type="AlphaFoldDB" id="A0A0B7MM66"/>
<evidence type="ECO:0000313" key="1">
    <source>
        <dbReference type="EMBL" id="CEO89308.1"/>
    </source>
</evidence>
<dbReference type="InterPro" id="IPR008928">
    <property type="entry name" value="6-hairpin_glycosidase_sf"/>
</dbReference>
<dbReference type="Proteomes" id="UP000046155">
    <property type="component" value="Unassembled WGS sequence"/>
</dbReference>
<accession>A0A0B7MM66</accession>
<dbReference type="RefSeq" id="WP_044665286.1">
    <property type="nucleotide sequence ID" value="NZ_CDRZ01000241.1"/>
</dbReference>
<evidence type="ECO:0000313" key="2">
    <source>
        <dbReference type="Proteomes" id="UP000046155"/>
    </source>
</evidence>